<reference evidence="2 3" key="1">
    <citation type="journal article" date="2024" name="G3 (Bethesda)">
        <title>Genome assembly of Hibiscus sabdariffa L. provides insights into metabolisms of medicinal natural products.</title>
        <authorList>
            <person name="Kim T."/>
        </authorList>
    </citation>
    <scope>NUCLEOTIDE SEQUENCE [LARGE SCALE GENOMIC DNA]</scope>
    <source>
        <strain evidence="2">TK-2024</strain>
        <tissue evidence="2">Old leaves</tissue>
    </source>
</reference>
<gene>
    <name evidence="2" type="ORF">V6N12_070007</name>
</gene>
<dbReference type="CDD" id="cd06222">
    <property type="entry name" value="RNase_H_like"/>
    <property type="match status" value="1"/>
</dbReference>
<evidence type="ECO:0000313" key="2">
    <source>
        <dbReference type="EMBL" id="KAK8579696.1"/>
    </source>
</evidence>
<dbReference type="EMBL" id="JBBPBM010000006">
    <property type="protein sequence ID" value="KAK8579696.1"/>
    <property type="molecule type" value="Genomic_DNA"/>
</dbReference>
<sequence>MSKLEQFKGSGVELDWVQWRESSDGVFSIKSLKSLLGTNLSVIWTVWLFRNEVVFNNKEIDLLQILYLVKYRLAIWIKAKFLGGCISLDNLIAEPTLAIKIYSVVVAGGIKSGLDGLLRNDQGAILFQFSKPCGNGPPALIELLAVRFGVLKFFSSNWCRHYRLIVNSDYKSVVDWISLSVNAPLSFSNMVSKLSDMVIKRGFVMRLIPRSCNIEAD</sequence>
<name>A0ABR2FG04_9ROSI</name>
<feature type="domain" description="RNase H type-1" evidence="1">
    <location>
        <begin position="111"/>
        <end position="217"/>
    </location>
</feature>
<dbReference type="Proteomes" id="UP001472677">
    <property type="component" value="Unassembled WGS sequence"/>
</dbReference>
<organism evidence="2 3">
    <name type="scientific">Hibiscus sabdariffa</name>
    <name type="common">roselle</name>
    <dbReference type="NCBI Taxonomy" id="183260"/>
    <lineage>
        <taxon>Eukaryota</taxon>
        <taxon>Viridiplantae</taxon>
        <taxon>Streptophyta</taxon>
        <taxon>Embryophyta</taxon>
        <taxon>Tracheophyta</taxon>
        <taxon>Spermatophyta</taxon>
        <taxon>Magnoliopsida</taxon>
        <taxon>eudicotyledons</taxon>
        <taxon>Gunneridae</taxon>
        <taxon>Pentapetalae</taxon>
        <taxon>rosids</taxon>
        <taxon>malvids</taxon>
        <taxon>Malvales</taxon>
        <taxon>Malvaceae</taxon>
        <taxon>Malvoideae</taxon>
        <taxon>Hibiscus</taxon>
    </lineage>
</organism>
<dbReference type="Pfam" id="PF13456">
    <property type="entry name" value="RVT_3"/>
    <property type="match status" value="1"/>
</dbReference>
<accession>A0ABR2FG04</accession>
<keyword evidence="3" id="KW-1185">Reference proteome</keyword>
<evidence type="ECO:0000259" key="1">
    <source>
        <dbReference type="Pfam" id="PF13456"/>
    </source>
</evidence>
<dbReference type="InterPro" id="IPR044730">
    <property type="entry name" value="RNase_H-like_dom_plant"/>
</dbReference>
<protein>
    <recommendedName>
        <fullName evidence="1">RNase H type-1 domain-containing protein</fullName>
    </recommendedName>
</protein>
<evidence type="ECO:0000313" key="3">
    <source>
        <dbReference type="Proteomes" id="UP001472677"/>
    </source>
</evidence>
<dbReference type="InterPro" id="IPR002156">
    <property type="entry name" value="RNaseH_domain"/>
</dbReference>
<proteinExistence type="predicted"/>
<comment type="caution">
    <text evidence="2">The sequence shown here is derived from an EMBL/GenBank/DDBJ whole genome shotgun (WGS) entry which is preliminary data.</text>
</comment>